<proteinExistence type="predicted"/>
<sequence length="108" mass="12043">MKSLALYRGPNGDPSVDVQLLGNGDLRLLSIQRQGVWVYSDIDTIAWWSWYTVSRADLTRLTGEGGDVLETVRAAVAPEDDGVVKRFQAWLAERGVTAAWNSYDEREA</sequence>
<dbReference type="EMBL" id="OBDY01000017">
    <property type="protein sequence ID" value="SNY56519.1"/>
    <property type="molecule type" value="Genomic_DNA"/>
</dbReference>
<evidence type="ECO:0000313" key="1">
    <source>
        <dbReference type="EMBL" id="SNY56519.1"/>
    </source>
</evidence>
<reference evidence="1 2" key="1">
    <citation type="submission" date="2017-09" db="EMBL/GenBank/DDBJ databases">
        <authorList>
            <person name="Ehlers B."/>
            <person name="Leendertz F.H."/>
        </authorList>
    </citation>
    <scope>NUCLEOTIDE SEQUENCE [LARGE SCALE GENOMIC DNA]</scope>
    <source>
        <strain evidence="1 2">CGMCC 4.6857</strain>
    </source>
</reference>
<name>A0A285J858_9ACTN</name>
<evidence type="ECO:0000313" key="2">
    <source>
        <dbReference type="Proteomes" id="UP000219612"/>
    </source>
</evidence>
<dbReference type="Proteomes" id="UP000219612">
    <property type="component" value="Unassembled WGS sequence"/>
</dbReference>
<keyword evidence="2" id="KW-1185">Reference proteome</keyword>
<organism evidence="1 2">
    <name type="scientific">Paractinoplanes atraurantiacus</name>
    <dbReference type="NCBI Taxonomy" id="1036182"/>
    <lineage>
        <taxon>Bacteria</taxon>
        <taxon>Bacillati</taxon>
        <taxon>Actinomycetota</taxon>
        <taxon>Actinomycetes</taxon>
        <taxon>Micromonosporales</taxon>
        <taxon>Micromonosporaceae</taxon>
        <taxon>Paractinoplanes</taxon>
    </lineage>
</organism>
<dbReference type="AlphaFoldDB" id="A0A285J858"/>
<gene>
    <name evidence="1" type="ORF">SAMN05421748_117179</name>
</gene>
<accession>A0A285J858</accession>
<protein>
    <submittedName>
        <fullName evidence="1">Uncharacterized protein</fullName>
    </submittedName>
</protein>